<dbReference type="Pfam" id="PF00149">
    <property type="entry name" value="Metallophos"/>
    <property type="match status" value="1"/>
</dbReference>
<dbReference type="InterPro" id="IPR008334">
    <property type="entry name" value="5'-Nucleotdase_C"/>
</dbReference>
<dbReference type="PROSITE" id="PS00786">
    <property type="entry name" value="5_NUCLEOTIDASE_2"/>
    <property type="match status" value="1"/>
</dbReference>
<dbReference type="AlphaFoldDB" id="X0ZBX3"/>
<dbReference type="GO" id="GO:0009166">
    <property type="term" value="P:nucleotide catabolic process"/>
    <property type="evidence" value="ECO:0007669"/>
    <property type="project" value="InterPro"/>
</dbReference>
<evidence type="ECO:0000256" key="1">
    <source>
        <dbReference type="ARBA" id="ARBA00022729"/>
    </source>
</evidence>
<feature type="domain" description="5'-Nucleotidase C-terminal" evidence="3">
    <location>
        <begin position="357"/>
        <end position="482"/>
    </location>
</feature>
<dbReference type="SUPFAM" id="SSF55816">
    <property type="entry name" value="5'-nucleotidase (syn. UDP-sugar hydrolase), C-terminal domain"/>
    <property type="match status" value="1"/>
</dbReference>
<gene>
    <name evidence="4" type="ORF">S01H4_01064</name>
</gene>
<dbReference type="PANTHER" id="PTHR11575">
    <property type="entry name" value="5'-NUCLEOTIDASE-RELATED"/>
    <property type="match status" value="1"/>
</dbReference>
<dbReference type="InterPro" id="IPR004843">
    <property type="entry name" value="Calcineurin-like_PHP"/>
</dbReference>
<dbReference type="Gene3D" id="3.90.780.10">
    <property type="entry name" value="5'-Nucleotidase, C-terminal domain"/>
    <property type="match status" value="1"/>
</dbReference>
<dbReference type="GO" id="GO:0000166">
    <property type="term" value="F:nucleotide binding"/>
    <property type="evidence" value="ECO:0007669"/>
    <property type="project" value="InterPro"/>
</dbReference>
<feature type="non-terminal residue" evidence="4">
    <location>
        <position position="503"/>
    </location>
</feature>
<evidence type="ECO:0000259" key="3">
    <source>
        <dbReference type="Pfam" id="PF02872"/>
    </source>
</evidence>
<evidence type="ECO:0000259" key="2">
    <source>
        <dbReference type="Pfam" id="PF00149"/>
    </source>
</evidence>
<dbReference type="SUPFAM" id="SSF56300">
    <property type="entry name" value="Metallo-dependent phosphatases"/>
    <property type="match status" value="1"/>
</dbReference>
<dbReference type="GO" id="GO:0016788">
    <property type="term" value="F:hydrolase activity, acting on ester bonds"/>
    <property type="evidence" value="ECO:0007669"/>
    <property type="project" value="InterPro"/>
</dbReference>
<evidence type="ECO:0008006" key="5">
    <source>
        <dbReference type="Google" id="ProtNLM"/>
    </source>
</evidence>
<protein>
    <recommendedName>
        <fullName evidence="5">5'-Nucleotidase C-terminal domain-containing protein</fullName>
    </recommendedName>
</protein>
<keyword evidence="1" id="KW-0732">Signal</keyword>
<dbReference type="InterPro" id="IPR029052">
    <property type="entry name" value="Metallo-depent_PP-like"/>
</dbReference>
<dbReference type="GO" id="GO:0046872">
    <property type="term" value="F:metal ion binding"/>
    <property type="evidence" value="ECO:0007669"/>
    <property type="project" value="InterPro"/>
</dbReference>
<dbReference type="PANTHER" id="PTHR11575:SF6">
    <property type="entry name" value="2',3'-CYCLIC-NUCLEOTIDE 2'-PHOSPHODIESTERASE_3'-NUCLEOTIDASE"/>
    <property type="match status" value="1"/>
</dbReference>
<feature type="domain" description="Calcineurin-like phosphoesterase" evidence="2">
    <location>
        <begin position="38"/>
        <end position="257"/>
    </location>
</feature>
<name>X0ZBX3_9ZZZZ</name>
<dbReference type="PRINTS" id="PR01607">
    <property type="entry name" value="APYRASEFAMLY"/>
</dbReference>
<comment type="caution">
    <text evidence="4">The sequence shown here is derived from an EMBL/GenBank/DDBJ whole genome shotgun (WGS) entry which is preliminary data.</text>
</comment>
<dbReference type="InterPro" id="IPR006179">
    <property type="entry name" value="5_nucleotidase/apyrase"/>
</dbReference>
<dbReference type="Gene3D" id="3.60.21.10">
    <property type="match status" value="1"/>
</dbReference>
<sequence>MFKFKRNQKSLVFTLVFLLVFSFASFIFAADTGEVHITILGTADLHGHIMNYDYYGIRTYTQGFAIVSTMVKEVREENPNTLLIDAGDLIQGTPLTYYYGKMMKPDKDYPMTYIMGIMNYTAGTVGNHEFNYGLDTLQKVIDTAKFPILSANVVKESDGSLVFTPYTIVDVEGVKVGILGLTTQSCTASDIRGLKILHPVETAEKYVKILKEEENCNLIIITAHFGLDPDKRAGNYARPIAQDVVGVDGILTGHDHSTIDVEEMGPTGYTVPILMPYKWGRALARFDFYLKNIDGKWVVERDKTEQQIYDFKKDPVEPDEEILMAGKKYHEATLEYTGTIIGTTTADFKEGYSDEIKGISQGKLQDTPLINLVNQFQLKYAKADISLAAEFAATANIKKGDITINDISSIYIYENYLFGIRITGAELKKLLEYEVRFYRQLKDGDATVAFDDSIPGYNYDMFKGVSFDIDLSKPAPQNADELASGKQFRIFNLKKMGNRLMMM</sequence>
<dbReference type="EMBL" id="BART01000177">
    <property type="protein sequence ID" value="GAG66719.1"/>
    <property type="molecule type" value="Genomic_DNA"/>
</dbReference>
<dbReference type="InterPro" id="IPR006146">
    <property type="entry name" value="5'-Nucleotdase_CS"/>
</dbReference>
<evidence type="ECO:0000313" key="4">
    <source>
        <dbReference type="EMBL" id="GAG66719.1"/>
    </source>
</evidence>
<dbReference type="Pfam" id="PF02872">
    <property type="entry name" value="5_nucleotid_C"/>
    <property type="match status" value="1"/>
</dbReference>
<accession>X0ZBX3</accession>
<dbReference type="GO" id="GO:0030288">
    <property type="term" value="C:outer membrane-bounded periplasmic space"/>
    <property type="evidence" value="ECO:0007669"/>
    <property type="project" value="TreeGrafter"/>
</dbReference>
<organism evidence="4">
    <name type="scientific">marine sediment metagenome</name>
    <dbReference type="NCBI Taxonomy" id="412755"/>
    <lineage>
        <taxon>unclassified sequences</taxon>
        <taxon>metagenomes</taxon>
        <taxon>ecological metagenomes</taxon>
    </lineage>
</organism>
<proteinExistence type="predicted"/>
<reference evidence="4" key="1">
    <citation type="journal article" date="2014" name="Front. Microbiol.">
        <title>High frequency of phylogenetically diverse reductive dehalogenase-homologous genes in deep subseafloor sedimentary metagenomes.</title>
        <authorList>
            <person name="Kawai M."/>
            <person name="Futagami T."/>
            <person name="Toyoda A."/>
            <person name="Takaki Y."/>
            <person name="Nishi S."/>
            <person name="Hori S."/>
            <person name="Arai W."/>
            <person name="Tsubouchi T."/>
            <person name="Morono Y."/>
            <person name="Uchiyama I."/>
            <person name="Ito T."/>
            <person name="Fujiyama A."/>
            <person name="Inagaki F."/>
            <person name="Takami H."/>
        </authorList>
    </citation>
    <scope>NUCLEOTIDE SEQUENCE</scope>
    <source>
        <strain evidence="4">Expedition CK06-06</strain>
    </source>
</reference>
<dbReference type="InterPro" id="IPR036907">
    <property type="entry name" value="5'-Nucleotdase_C_sf"/>
</dbReference>